<dbReference type="Proteomes" id="UP000199603">
    <property type="component" value="Unassembled WGS sequence"/>
</dbReference>
<dbReference type="EMBL" id="FNAG01000002">
    <property type="protein sequence ID" value="SDD36543.1"/>
    <property type="molecule type" value="Genomic_DNA"/>
</dbReference>
<organism evidence="2 3">
    <name type="scientific">Aquimonas voraii</name>
    <dbReference type="NCBI Taxonomy" id="265719"/>
    <lineage>
        <taxon>Bacteria</taxon>
        <taxon>Pseudomonadati</taxon>
        <taxon>Pseudomonadota</taxon>
        <taxon>Gammaproteobacteria</taxon>
        <taxon>Lysobacterales</taxon>
        <taxon>Lysobacteraceae</taxon>
        <taxon>Aquimonas</taxon>
    </lineage>
</organism>
<keyword evidence="3" id="KW-1185">Reference proteome</keyword>
<evidence type="ECO:0000313" key="3">
    <source>
        <dbReference type="Proteomes" id="UP000199603"/>
    </source>
</evidence>
<feature type="chain" id="PRO_5011574322" evidence="1">
    <location>
        <begin position="20"/>
        <end position="245"/>
    </location>
</feature>
<accession>A0A1G6U5G7</accession>
<dbReference type="RefSeq" id="WP_091239880.1">
    <property type="nucleotide sequence ID" value="NZ_FNAG01000002.1"/>
</dbReference>
<keyword evidence="1" id="KW-0732">Signal</keyword>
<evidence type="ECO:0000313" key="2">
    <source>
        <dbReference type="EMBL" id="SDD36543.1"/>
    </source>
</evidence>
<dbReference type="OrthoDB" id="5998574at2"/>
<reference evidence="2" key="1">
    <citation type="submission" date="2016-10" db="EMBL/GenBank/DDBJ databases">
        <authorList>
            <person name="de Groot N.N."/>
        </authorList>
    </citation>
    <scope>NUCLEOTIDE SEQUENCE [LARGE SCALE GENOMIC DNA]</scope>
    <source>
        <strain evidence="2">DSM 16957</strain>
    </source>
</reference>
<dbReference type="STRING" id="265719.SAMN04488509_102173"/>
<gene>
    <name evidence="2" type="ORF">SAMN04488509_102173</name>
</gene>
<proteinExistence type="predicted"/>
<protein>
    <submittedName>
        <fullName evidence="2">Uncharacterized protein</fullName>
    </submittedName>
</protein>
<name>A0A1G6U5G7_9GAMM</name>
<dbReference type="AlphaFoldDB" id="A0A1G6U5G7"/>
<feature type="signal peptide" evidence="1">
    <location>
        <begin position="1"/>
        <end position="19"/>
    </location>
</feature>
<sequence length="245" mass="25550">MNRSVLALMALALAGAAAARSPAPSPDCLDARLVEDFHAPSAWQLAVALSNGQRFRVELAEACESLLQAEAQPSLLAREGWACGEGALVQVQPGGETCGIAALAPVESREFARLAREASARRLATVEVRGRGRSGFGGSADFCFASRHLRAWNEVDGGLVVEASARRGGGRASYRVELDGSCSDLGRFENIDFASGANNGLICGNTGDTVIILPDDRADLAGMAASRLGSHCPIREVYPLAVSPG</sequence>
<evidence type="ECO:0000256" key="1">
    <source>
        <dbReference type="SAM" id="SignalP"/>
    </source>
</evidence>